<feature type="region of interest" description="Disordered" evidence="1">
    <location>
        <begin position="71"/>
        <end position="91"/>
    </location>
</feature>
<accession>A0A9W6HHN7</accession>
<name>A0A9W6HHN7_9MICO</name>
<dbReference type="Proteomes" id="UP001142317">
    <property type="component" value="Unassembled WGS sequence"/>
</dbReference>
<reference evidence="2" key="2">
    <citation type="submission" date="2023-01" db="EMBL/GenBank/DDBJ databases">
        <authorList>
            <person name="Sun Q."/>
            <person name="Evtushenko L."/>
        </authorList>
    </citation>
    <scope>NUCLEOTIDE SEQUENCE</scope>
    <source>
        <strain evidence="2">VKM Ac-1447</strain>
    </source>
</reference>
<organism evidence="2 3">
    <name type="scientific">Microbacterium imperiale</name>
    <dbReference type="NCBI Taxonomy" id="33884"/>
    <lineage>
        <taxon>Bacteria</taxon>
        <taxon>Bacillati</taxon>
        <taxon>Actinomycetota</taxon>
        <taxon>Actinomycetes</taxon>
        <taxon>Micrococcales</taxon>
        <taxon>Microbacteriaceae</taxon>
        <taxon>Microbacterium</taxon>
    </lineage>
</organism>
<proteinExistence type="predicted"/>
<gene>
    <name evidence="2" type="ORF">GCM10017586_17010</name>
</gene>
<evidence type="ECO:0000313" key="3">
    <source>
        <dbReference type="Proteomes" id="UP001142317"/>
    </source>
</evidence>
<dbReference type="EMBL" id="BSEO01000010">
    <property type="protein sequence ID" value="GLJ80018.1"/>
    <property type="molecule type" value="Genomic_DNA"/>
</dbReference>
<comment type="caution">
    <text evidence="2">The sequence shown here is derived from an EMBL/GenBank/DDBJ whole genome shotgun (WGS) entry which is preliminary data.</text>
</comment>
<keyword evidence="3" id="KW-1185">Reference proteome</keyword>
<evidence type="ECO:0000313" key="2">
    <source>
        <dbReference type="EMBL" id="GLJ80018.1"/>
    </source>
</evidence>
<protein>
    <submittedName>
        <fullName evidence="2">Uncharacterized protein</fullName>
    </submittedName>
</protein>
<dbReference type="AlphaFoldDB" id="A0A9W6HHN7"/>
<feature type="compositionally biased region" description="Basic and acidic residues" evidence="1">
    <location>
        <begin position="79"/>
        <end position="91"/>
    </location>
</feature>
<evidence type="ECO:0000256" key="1">
    <source>
        <dbReference type="SAM" id="MobiDB-lite"/>
    </source>
</evidence>
<reference evidence="2" key="1">
    <citation type="journal article" date="2014" name="Int. J. Syst. Evol. Microbiol.">
        <title>Complete genome sequence of Corynebacterium casei LMG S-19264T (=DSM 44701T), isolated from a smear-ripened cheese.</title>
        <authorList>
            <consortium name="US DOE Joint Genome Institute (JGI-PGF)"/>
            <person name="Walter F."/>
            <person name="Albersmeier A."/>
            <person name="Kalinowski J."/>
            <person name="Ruckert C."/>
        </authorList>
    </citation>
    <scope>NUCLEOTIDE SEQUENCE</scope>
    <source>
        <strain evidence="2">VKM Ac-1447</strain>
    </source>
</reference>
<dbReference type="RefSeq" id="WP_210006299.1">
    <property type="nucleotide sequence ID" value="NZ_BSEO01000010.1"/>
</dbReference>
<sequence>MSSATQADGAGASRSGSGVVWARVEDGFHVGSRIGEFVGYIDRQRDGRHLAYDSRSQCIGAFVELTDAMRALSSPPAPPEDRPPVDLWEVR</sequence>